<dbReference type="GO" id="GO:0047061">
    <property type="term" value="F:glucose-fructose oxidoreductase activity"/>
    <property type="evidence" value="ECO:0007669"/>
    <property type="project" value="UniProtKB-EC"/>
</dbReference>
<accession>A0A4U8Q532</accession>
<dbReference type="GO" id="GO:0000166">
    <property type="term" value="F:nucleotide binding"/>
    <property type="evidence" value="ECO:0007669"/>
    <property type="project" value="InterPro"/>
</dbReference>
<dbReference type="SUPFAM" id="SSF51735">
    <property type="entry name" value="NAD(P)-binding Rossmann-fold domains"/>
    <property type="match status" value="1"/>
</dbReference>
<evidence type="ECO:0000313" key="4">
    <source>
        <dbReference type="Proteomes" id="UP000306509"/>
    </source>
</evidence>
<dbReference type="AlphaFoldDB" id="A0A4U8Q532"/>
<dbReference type="SUPFAM" id="SSF55347">
    <property type="entry name" value="Glyceraldehyde-3-phosphate dehydrogenase-like, C-terminal domain"/>
    <property type="match status" value="1"/>
</dbReference>
<dbReference type="InterPro" id="IPR036291">
    <property type="entry name" value="NAD(P)-bd_dom_sf"/>
</dbReference>
<feature type="domain" description="Gfo/Idh/MocA-like oxidoreductase N-terminal" evidence="1">
    <location>
        <begin position="4"/>
        <end position="124"/>
    </location>
</feature>
<dbReference type="EC" id="1.1.99.28" evidence="3"/>
<dbReference type="InterPro" id="IPR000683">
    <property type="entry name" value="Gfo/Idh/MocA-like_OxRdtase_N"/>
</dbReference>
<dbReference type="Gene3D" id="3.40.50.720">
    <property type="entry name" value="NAD(P)-binding Rossmann-like Domain"/>
    <property type="match status" value="1"/>
</dbReference>
<comment type="caution">
    <text evidence="3">The sequence shown here is derived from an EMBL/GenBank/DDBJ whole genome shotgun (WGS) entry which is preliminary data.</text>
</comment>
<dbReference type="STRING" id="180332.GCA_000797495_00965"/>
<gene>
    <name evidence="3" type="primary">gfo_1</name>
    <name evidence="3" type="ORF">DSM106044_03246</name>
</gene>
<dbReference type="PANTHER" id="PTHR43249:SF1">
    <property type="entry name" value="D-GLUCOSIDE 3-DEHYDROGENASE"/>
    <property type="match status" value="1"/>
</dbReference>
<dbReference type="Gene3D" id="3.30.360.10">
    <property type="entry name" value="Dihydrodipicolinate Reductase, domain 2"/>
    <property type="match status" value="1"/>
</dbReference>
<dbReference type="PANTHER" id="PTHR43249">
    <property type="entry name" value="UDP-N-ACETYL-2-AMINO-2-DEOXY-D-GLUCURONATE OXIDASE"/>
    <property type="match status" value="1"/>
</dbReference>
<evidence type="ECO:0000259" key="2">
    <source>
        <dbReference type="Pfam" id="PF22725"/>
    </source>
</evidence>
<dbReference type="EMBL" id="QGQD01000061">
    <property type="protein sequence ID" value="TLC99944.1"/>
    <property type="molecule type" value="Genomic_DNA"/>
</dbReference>
<dbReference type="Pfam" id="PF01408">
    <property type="entry name" value="GFO_IDH_MocA"/>
    <property type="match status" value="1"/>
</dbReference>
<name>A0A4U8Q532_9FIRM</name>
<sequence>MDKIKLGIIGIGNMGSVHAVSLIEGNIPELELTAVADIRESRRRWAKEQLPNNVQIFSDGDSLMEDGCCDAVLIAVPHYDHPRFVINAFAHGLHAMCEKPAGVYTLQVRKMNEAAAKTDRVFGMMFNQRTNPVYRKIYEMVHSQKYGALKRVNWIITDWYRTQAYYNSGGWRATWAGEGGGVLINQCPHNLDLLQWICGMPAKVHAFCHIGKWHDIEVEDDVTAYMEFPNGATGVFVTTTGDAPGTNRLEITLEKGKIVCENNVLRFYELDCSEREYCFTTPEGFRPPAGHWTEIVTEGENLQHTGVLRAFAANILRGEPLVANGEEGINGLALSNAMYLSGWLGKTVELPIDENLFLEKLNELRANSKMKEVQEITFNTEGTYGSGGKP</sequence>
<protein>
    <submittedName>
        <fullName evidence="3">Glucose--fructose oxidoreductase</fullName>
        <ecNumber evidence="3">1.1.99.28</ecNumber>
    </submittedName>
</protein>
<dbReference type="Proteomes" id="UP000306509">
    <property type="component" value="Unassembled WGS sequence"/>
</dbReference>
<reference evidence="3 4" key="1">
    <citation type="journal article" date="2019" name="Anaerobe">
        <title>Detection of Robinsoniella peoriensis in multiple bone samples of a trauma patient.</title>
        <authorList>
            <person name="Schrottner P."/>
            <person name="Hartwich K."/>
            <person name="Bunk B."/>
            <person name="Schober I."/>
            <person name="Helbig S."/>
            <person name="Rudolph W.W."/>
            <person name="Gunzer F."/>
        </authorList>
    </citation>
    <scope>NUCLEOTIDE SEQUENCE [LARGE SCALE GENOMIC DNA]</scope>
    <source>
        <strain evidence="3 4">DSM 106044</strain>
    </source>
</reference>
<dbReference type="Pfam" id="PF22725">
    <property type="entry name" value="GFO_IDH_MocA_C3"/>
    <property type="match status" value="1"/>
</dbReference>
<organism evidence="3 4">
    <name type="scientific">Robinsoniella peoriensis</name>
    <dbReference type="NCBI Taxonomy" id="180332"/>
    <lineage>
        <taxon>Bacteria</taxon>
        <taxon>Bacillati</taxon>
        <taxon>Bacillota</taxon>
        <taxon>Clostridia</taxon>
        <taxon>Lachnospirales</taxon>
        <taxon>Lachnospiraceae</taxon>
        <taxon>Robinsoniella</taxon>
    </lineage>
</organism>
<evidence type="ECO:0000313" key="3">
    <source>
        <dbReference type="EMBL" id="TLC99944.1"/>
    </source>
</evidence>
<evidence type="ECO:0000259" key="1">
    <source>
        <dbReference type="Pfam" id="PF01408"/>
    </source>
</evidence>
<proteinExistence type="predicted"/>
<keyword evidence="3" id="KW-0560">Oxidoreductase</keyword>
<dbReference type="RefSeq" id="WP_138002977.1">
    <property type="nucleotide sequence ID" value="NZ_QGQD01000061.1"/>
</dbReference>
<dbReference type="InterPro" id="IPR052515">
    <property type="entry name" value="Gfo/Idh/MocA_Oxidoreductase"/>
</dbReference>
<feature type="domain" description="GFO/IDH/MocA-like oxidoreductase" evidence="2">
    <location>
        <begin position="134"/>
        <end position="258"/>
    </location>
</feature>
<dbReference type="InterPro" id="IPR055170">
    <property type="entry name" value="GFO_IDH_MocA-like_dom"/>
</dbReference>
<keyword evidence="4" id="KW-1185">Reference proteome</keyword>